<evidence type="ECO:0000256" key="9">
    <source>
        <dbReference type="RuleBase" id="RU003357"/>
    </source>
</evidence>
<dbReference type="InterPro" id="IPR012910">
    <property type="entry name" value="Plug_dom"/>
</dbReference>
<keyword evidence="7 8" id="KW-0998">Cell outer membrane</keyword>
<evidence type="ECO:0000256" key="10">
    <source>
        <dbReference type="SAM" id="SignalP"/>
    </source>
</evidence>
<feature type="chain" id="PRO_5046486589" evidence="10">
    <location>
        <begin position="23"/>
        <end position="1041"/>
    </location>
</feature>
<dbReference type="InterPro" id="IPR008969">
    <property type="entry name" value="CarboxyPept-like_regulatory"/>
</dbReference>
<gene>
    <name evidence="13" type="ORF">NOX80_00275</name>
</gene>
<evidence type="ECO:0000256" key="2">
    <source>
        <dbReference type="ARBA" id="ARBA00022448"/>
    </source>
</evidence>
<evidence type="ECO:0000256" key="5">
    <source>
        <dbReference type="ARBA" id="ARBA00023077"/>
    </source>
</evidence>
<dbReference type="Pfam" id="PF13715">
    <property type="entry name" value="CarbopepD_reg_2"/>
    <property type="match status" value="1"/>
</dbReference>
<feature type="domain" description="TonB-dependent receptor plug" evidence="12">
    <location>
        <begin position="119"/>
        <end position="224"/>
    </location>
</feature>
<organism evidence="13 14">
    <name type="scientific">Flavobacterium cerinum</name>
    <dbReference type="NCBI Taxonomy" id="2502784"/>
    <lineage>
        <taxon>Bacteria</taxon>
        <taxon>Pseudomonadati</taxon>
        <taxon>Bacteroidota</taxon>
        <taxon>Flavobacteriia</taxon>
        <taxon>Flavobacteriales</taxon>
        <taxon>Flavobacteriaceae</taxon>
        <taxon>Flavobacterium</taxon>
    </lineage>
</organism>
<dbReference type="EMBL" id="CP101751">
    <property type="protein sequence ID" value="UUC45664.1"/>
    <property type="molecule type" value="Genomic_DNA"/>
</dbReference>
<evidence type="ECO:0000256" key="8">
    <source>
        <dbReference type="PROSITE-ProRule" id="PRU01360"/>
    </source>
</evidence>
<keyword evidence="14" id="KW-1185">Reference proteome</keyword>
<dbReference type="Gene3D" id="2.170.130.10">
    <property type="entry name" value="TonB-dependent receptor, plug domain"/>
    <property type="match status" value="1"/>
</dbReference>
<keyword evidence="10" id="KW-0732">Signal</keyword>
<dbReference type="PROSITE" id="PS52016">
    <property type="entry name" value="TONB_DEPENDENT_REC_3"/>
    <property type="match status" value="1"/>
</dbReference>
<feature type="domain" description="TonB-dependent receptor-like beta-barrel" evidence="11">
    <location>
        <begin position="401"/>
        <end position="865"/>
    </location>
</feature>
<comment type="subcellular location">
    <subcellularLocation>
        <location evidence="1 8">Cell outer membrane</location>
        <topology evidence="1 8">Multi-pass membrane protein</topology>
    </subcellularLocation>
</comment>
<keyword evidence="4 8" id="KW-0812">Transmembrane</keyword>
<dbReference type="RefSeq" id="WP_256551352.1">
    <property type="nucleotide sequence ID" value="NZ_CP101751.1"/>
</dbReference>
<dbReference type="InterPro" id="IPR036942">
    <property type="entry name" value="Beta-barrel_TonB_sf"/>
</dbReference>
<evidence type="ECO:0000313" key="14">
    <source>
        <dbReference type="Proteomes" id="UP001059844"/>
    </source>
</evidence>
<accession>A0ABY5IWD8</accession>
<sequence length="1041" mass="113675">MRSKFKWIFTLLLAFSMQFSFAQQEKTVTGTVTEGGLPLPGVSVVIKGTTQGTQTDMDGNYSIKAKQGQVLVFTFVGMETSSVTVGASNKVNVAMQSEAKQLNEVVVGALGIKKRSDAITSATQVIKTKELTQAASPNAIQSLTGKVSGLQINQTNSAVDATMRIVIRAPKSITQNNQALVVIDGVISTAAILQQLPTEAIENVTTIKGSQGAALYGSDGVNGVLIVTTKKGAAQGQKMTVAINSSIDFTTVAYLPERQTRYGQGWDGQHYSYENGTWGPEFDGSIQPTGLPQADGNFLMLPYKSLGSDNIKKFFKTGVLTQNGVSLSSGNEDGYLFFTANKLKNEFVIKDDVLDRTNFQFKAGKKVGRWNVEGNAFYTSQESRTTSSSLYYDLLQTPTNVPIEMFENAGNLHGYNYYQRNPYWVRDNVRNQSNTDIFNGVGKISFEVNKNINLSYTGGVNFSHTRALGYTNDYVDPYNYGGEDRTVVSSLSTSNTSTRRIYGDLLINFDYDLTKDINFKANIGNNVQDTYGTSTSVSGTQLAIPGLYNIANVSSVPNAANSFSRTRRYAFFGNVDLSYKDYLFLNLTGRNEWVSFLSTDNNNFFYPSAGLSFVPTKAFESLRNNNTLSYAKITASIVKVGSANGINPYEINNLYVRSTGYPFAGINSYVPNMQGTLRYNERTSPLIKPEFYVTKEATLNLGFLKDRITLDVAGYISDNTDLITTISSSYASGNPNFVTNIGATKTKGIEIDLGVTPIKTKDFTWEARFSFSKAKTTVEKVADNTKSVAIYSPYGDFGIFAEEGEEYPILKGFGYQRDGEGRIIVDPNTGNPLKSTDLMKLGKTTPDYILGLNTSIDYKGLRLAAVVDYRTGHQYYSGTKYTLSAFGYLVDSAENGRGGFIMPNSSYYDANTGSYVANNSVVTGGGSSVGVQQYYANTYSRIDENFILDATALRVRELSLSYAIPAKMLERTGLTSLRVGVNARNPFTSLARENRGYDDPESSISNGNIVGFASATSRTGSGGSNQYPNTRTVGFSLNLTF</sequence>
<dbReference type="Proteomes" id="UP001059844">
    <property type="component" value="Chromosome"/>
</dbReference>
<evidence type="ECO:0000259" key="11">
    <source>
        <dbReference type="Pfam" id="PF00593"/>
    </source>
</evidence>
<evidence type="ECO:0000256" key="4">
    <source>
        <dbReference type="ARBA" id="ARBA00022692"/>
    </source>
</evidence>
<dbReference type="Pfam" id="PF07715">
    <property type="entry name" value="Plug"/>
    <property type="match status" value="1"/>
</dbReference>
<reference evidence="13" key="1">
    <citation type="submission" date="2022-07" db="EMBL/GenBank/DDBJ databases">
        <title>Isolation, identification, and degradation of a PFOSA degrading strain from sewage treatment plant.</title>
        <authorList>
            <person name="Zhang L."/>
            <person name="Huo Y."/>
        </authorList>
    </citation>
    <scope>NUCLEOTIDE SEQUENCE</scope>
    <source>
        <strain evidence="13">C1</strain>
    </source>
</reference>
<evidence type="ECO:0000256" key="1">
    <source>
        <dbReference type="ARBA" id="ARBA00004571"/>
    </source>
</evidence>
<dbReference type="NCBIfam" id="TIGR04056">
    <property type="entry name" value="OMP_RagA_SusC"/>
    <property type="match status" value="1"/>
</dbReference>
<feature type="signal peptide" evidence="10">
    <location>
        <begin position="1"/>
        <end position="22"/>
    </location>
</feature>
<proteinExistence type="inferred from homology"/>
<dbReference type="InterPro" id="IPR039426">
    <property type="entry name" value="TonB-dep_rcpt-like"/>
</dbReference>
<evidence type="ECO:0000256" key="7">
    <source>
        <dbReference type="ARBA" id="ARBA00023237"/>
    </source>
</evidence>
<evidence type="ECO:0000313" key="13">
    <source>
        <dbReference type="EMBL" id="UUC45664.1"/>
    </source>
</evidence>
<dbReference type="SUPFAM" id="SSF56935">
    <property type="entry name" value="Porins"/>
    <property type="match status" value="1"/>
</dbReference>
<keyword evidence="3 8" id="KW-1134">Transmembrane beta strand</keyword>
<keyword evidence="2 8" id="KW-0813">Transport</keyword>
<evidence type="ECO:0000256" key="6">
    <source>
        <dbReference type="ARBA" id="ARBA00023136"/>
    </source>
</evidence>
<keyword evidence="6 8" id="KW-0472">Membrane</keyword>
<dbReference type="SUPFAM" id="SSF49464">
    <property type="entry name" value="Carboxypeptidase regulatory domain-like"/>
    <property type="match status" value="1"/>
</dbReference>
<dbReference type="InterPro" id="IPR037066">
    <property type="entry name" value="Plug_dom_sf"/>
</dbReference>
<keyword evidence="5 9" id="KW-0798">TonB box</keyword>
<name>A0ABY5IWD8_9FLAO</name>
<dbReference type="InterPro" id="IPR000531">
    <property type="entry name" value="Beta-barrel_TonB"/>
</dbReference>
<dbReference type="Gene3D" id="2.60.40.1120">
    <property type="entry name" value="Carboxypeptidase-like, regulatory domain"/>
    <property type="match status" value="1"/>
</dbReference>
<comment type="similarity">
    <text evidence="8 9">Belongs to the TonB-dependent receptor family.</text>
</comment>
<evidence type="ECO:0000259" key="12">
    <source>
        <dbReference type="Pfam" id="PF07715"/>
    </source>
</evidence>
<dbReference type="InterPro" id="IPR023996">
    <property type="entry name" value="TonB-dep_OMP_SusC/RagA"/>
</dbReference>
<protein>
    <submittedName>
        <fullName evidence="13">SusC/RagA family TonB-linked outer membrane protein</fullName>
    </submittedName>
</protein>
<dbReference type="Pfam" id="PF00593">
    <property type="entry name" value="TonB_dep_Rec_b-barrel"/>
    <property type="match status" value="1"/>
</dbReference>
<evidence type="ECO:0000256" key="3">
    <source>
        <dbReference type="ARBA" id="ARBA00022452"/>
    </source>
</evidence>
<dbReference type="Gene3D" id="2.40.170.20">
    <property type="entry name" value="TonB-dependent receptor, beta-barrel domain"/>
    <property type="match status" value="1"/>
</dbReference>